<dbReference type="Proteomes" id="UP000236291">
    <property type="component" value="Unassembled WGS sequence"/>
</dbReference>
<dbReference type="AlphaFoldDB" id="A0A2K3KX68"/>
<sequence>MAVSILIYFFLFGAAFTLAI</sequence>
<protein>
    <submittedName>
        <fullName evidence="1">Uncharacterized protein</fullName>
    </submittedName>
</protein>
<accession>A0A2K3KX68</accession>
<feature type="non-terminal residue" evidence="1">
    <location>
        <position position="20"/>
    </location>
</feature>
<proteinExistence type="predicted"/>
<dbReference type="EMBL" id="ASHM01116785">
    <property type="protein sequence ID" value="PNX70878.1"/>
    <property type="molecule type" value="Genomic_DNA"/>
</dbReference>
<organism evidence="1 2">
    <name type="scientific">Trifolium pratense</name>
    <name type="common">Red clover</name>
    <dbReference type="NCBI Taxonomy" id="57577"/>
    <lineage>
        <taxon>Eukaryota</taxon>
        <taxon>Viridiplantae</taxon>
        <taxon>Streptophyta</taxon>
        <taxon>Embryophyta</taxon>
        <taxon>Tracheophyta</taxon>
        <taxon>Spermatophyta</taxon>
        <taxon>Magnoliopsida</taxon>
        <taxon>eudicotyledons</taxon>
        <taxon>Gunneridae</taxon>
        <taxon>Pentapetalae</taxon>
        <taxon>rosids</taxon>
        <taxon>fabids</taxon>
        <taxon>Fabales</taxon>
        <taxon>Fabaceae</taxon>
        <taxon>Papilionoideae</taxon>
        <taxon>50 kb inversion clade</taxon>
        <taxon>NPAAA clade</taxon>
        <taxon>Hologalegina</taxon>
        <taxon>IRL clade</taxon>
        <taxon>Trifolieae</taxon>
        <taxon>Trifolium</taxon>
    </lineage>
</organism>
<name>A0A2K3KX68_TRIPR</name>
<evidence type="ECO:0000313" key="1">
    <source>
        <dbReference type="EMBL" id="PNX70878.1"/>
    </source>
</evidence>
<comment type="caution">
    <text evidence="1">The sequence shown here is derived from an EMBL/GenBank/DDBJ whole genome shotgun (WGS) entry which is preliminary data.</text>
</comment>
<gene>
    <name evidence="1" type="ORF">L195_g057834</name>
</gene>
<reference evidence="1 2" key="1">
    <citation type="journal article" date="2014" name="Am. J. Bot.">
        <title>Genome assembly and annotation for red clover (Trifolium pratense; Fabaceae).</title>
        <authorList>
            <person name="Istvanek J."/>
            <person name="Jaros M."/>
            <person name="Krenek A."/>
            <person name="Repkova J."/>
        </authorList>
    </citation>
    <scope>NUCLEOTIDE SEQUENCE [LARGE SCALE GENOMIC DNA]</scope>
    <source>
        <strain evidence="2">cv. Tatra</strain>
        <tissue evidence="1">Young leaves</tissue>
    </source>
</reference>
<reference evidence="1 2" key="2">
    <citation type="journal article" date="2017" name="Front. Plant Sci.">
        <title>Gene Classification and Mining of Molecular Markers Useful in Red Clover (Trifolium pratense) Breeding.</title>
        <authorList>
            <person name="Istvanek J."/>
            <person name="Dluhosova J."/>
            <person name="Dluhos P."/>
            <person name="Patkova L."/>
            <person name="Nedelnik J."/>
            <person name="Repkova J."/>
        </authorList>
    </citation>
    <scope>NUCLEOTIDE SEQUENCE [LARGE SCALE GENOMIC DNA]</scope>
    <source>
        <strain evidence="2">cv. Tatra</strain>
        <tissue evidence="1">Young leaves</tissue>
    </source>
</reference>
<evidence type="ECO:0000313" key="2">
    <source>
        <dbReference type="Proteomes" id="UP000236291"/>
    </source>
</evidence>